<keyword evidence="1" id="KW-0472">Membrane</keyword>
<evidence type="ECO:0000256" key="1">
    <source>
        <dbReference type="SAM" id="Phobius"/>
    </source>
</evidence>
<dbReference type="EMBL" id="JBBYHV010000001">
    <property type="protein sequence ID" value="MEL1250168.1"/>
    <property type="molecule type" value="Genomic_DNA"/>
</dbReference>
<feature type="transmembrane region" description="Helical" evidence="1">
    <location>
        <begin position="36"/>
        <end position="57"/>
    </location>
</feature>
<reference evidence="2 3" key="1">
    <citation type="submission" date="2024-04" db="EMBL/GenBank/DDBJ databases">
        <title>Aurantiacibacter sp. DGU6 16S ribosomal RNA gene Genome sequencing and assembly.</title>
        <authorList>
            <person name="Park S."/>
        </authorList>
    </citation>
    <scope>NUCLEOTIDE SEQUENCE [LARGE SCALE GENOMIC DNA]</scope>
    <source>
        <strain evidence="2 3">DGU6</strain>
    </source>
</reference>
<accession>A0ABU9ICM0</accession>
<sequence>MSMLRFLERATLLLLGAFGAVSGLRLMETPNLESAMVIILTSMGIALVAYVVTLRVVRPHRENAAEVNNGRP</sequence>
<gene>
    <name evidence="2" type="ORF">AAEO60_05745</name>
</gene>
<keyword evidence="1" id="KW-1133">Transmembrane helix</keyword>
<evidence type="ECO:0000313" key="2">
    <source>
        <dbReference type="EMBL" id="MEL1250168.1"/>
    </source>
</evidence>
<comment type="caution">
    <text evidence="2">The sequence shown here is derived from an EMBL/GenBank/DDBJ whole genome shotgun (WGS) entry which is preliminary data.</text>
</comment>
<dbReference type="Proteomes" id="UP001497045">
    <property type="component" value="Unassembled WGS sequence"/>
</dbReference>
<keyword evidence="3" id="KW-1185">Reference proteome</keyword>
<keyword evidence="1" id="KW-0812">Transmembrane</keyword>
<proteinExistence type="predicted"/>
<protein>
    <recommendedName>
        <fullName evidence="4">CTP synthetase</fullName>
    </recommendedName>
</protein>
<name>A0ABU9ICM0_9SPHN</name>
<organism evidence="2 3">
    <name type="scientific">Aurantiacibacter gilvus</name>
    <dbReference type="NCBI Taxonomy" id="3139141"/>
    <lineage>
        <taxon>Bacteria</taxon>
        <taxon>Pseudomonadati</taxon>
        <taxon>Pseudomonadota</taxon>
        <taxon>Alphaproteobacteria</taxon>
        <taxon>Sphingomonadales</taxon>
        <taxon>Erythrobacteraceae</taxon>
        <taxon>Aurantiacibacter</taxon>
    </lineage>
</organism>
<evidence type="ECO:0000313" key="3">
    <source>
        <dbReference type="Proteomes" id="UP001497045"/>
    </source>
</evidence>
<dbReference type="RefSeq" id="WP_341672685.1">
    <property type="nucleotide sequence ID" value="NZ_JBBYHV010000001.1"/>
</dbReference>
<evidence type="ECO:0008006" key="4">
    <source>
        <dbReference type="Google" id="ProtNLM"/>
    </source>
</evidence>